<evidence type="ECO:0000313" key="6">
    <source>
        <dbReference type="Proteomes" id="UP000002729"/>
    </source>
</evidence>
<dbReference type="GO" id="GO:0000421">
    <property type="term" value="C:autophagosome membrane"/>
    <property type="evidence" value="ECO:0007669"/>
    <property type="project" value="TreeGrafter"/>
</dbReference>
<accession>F0XX63</accession>
<reference evidence="5 6" key="1">
    <citation type="journal article" date="2011" name="Proc. Natl. Acad. Sci. U.S.A.">
        <title>Niche of harmful alga Aureococcus anophagefferens revealed through ecogenomics.</title>
        <authorList>
            <person name="Gobler C.J."/>
            <person name="Berry D.L."/>
            <person name="Dyhrman S.T."/>
            <person name="Wilhelm S.W."/>
            <person name="Salamov A."/>
            <person name="Lobanov A.V."/>
            <person name="Zhang Y."/>
            <person name="Collier J.L."/>
            <person name="Wurch L.L."/>
            <person name="Kustka A.B."/>
            <person name="Dill B.D."/>
            <person name="Shah M."/>
            <person name="VerBerkmoes N.C."/>
            <person name="Kuo A."/>
            <person name="Terry A."/>
            <person name="Pangilinan J."/>
            <person name="Lindquist E.A."/>
            <person name="Lucas S."/>
            <person name="Paulsen I.T."/>
            <person name="Hattenrath-Lehmann T.K."/>
            <person name="Talmage S.C."/>
            <person name="Walker E.A."/>
            <person name="Koch F."/>
            <person name="Burson A.M."/>
            <person name="Marcoval M.A."/>
            <person name="Tang Y.Z."/>
            <person name="Lecleir G.R."/>
            <person name="Coyne K.J."/>
            <person name="Berg G.M."/>
            <person name="Bertrand E.M."/>
            <person name="Saito M.A."/>
            <person name="Gladyshev V.N."/>
            <person name="Grigoriev I.V."/>
        </authorList>
    </citation>
    <scope>NUCLEOTIDE SEQUENCE [LARGE SCALE GENOMIC DNA]</scope>
    <source>
        <strain evidence="6">CCMP 1984</strain>
    </source>
</reference>
<organism evidence="6">
    <name type="scientific">Aureococcus anophagefferens</name>
    <name type="common">Harmful bloom alga</name>
    <dbReference type="NCBI Taxonomy" id="44056"/>
    <lineage>
        <taxon>Eukaryota</taxon>
        <taxon>Sar</taxon>
        <taxon>Stramenopiles</taxon>
        <taxon>Ochrophyta</taxon>
        <taxon>Pelagophyceae</taxon>
        <taxon>Pelagomonadales</taxon>
        <taxon>Pelagomonadaceae</taxon>
        <taxon>Aureococcus</taxon>
    </lineage>
</organism>
<dbReference type="FunCoup" id="F0XX63">
    <property type="interactions" value="83"/>
</dbReference>
<dbReference type="GO" id="GO:0061723">
    <property type="term" value="P:glycophagy"/>
    <property type="evidence" value="ECO:0007669"/>
    <property type="project" value="TreeGrafter"/>
</dbReference>
<dbReference type="SUPFAM" id="SSF54236">
    <property type="entry name" value="Ubiquitin-like"/>
    <property type="match status" value="1"/>
</dbReference>
<evidence type="ECO:0000256" key="1">
    <source>
        <dbReference type="ARBA" id="ARBA00022499"/>
    </source>
</evidence>
<dbReference type="eggNOG" id="KOG3439">
    <property type="taxonomic scope" value="Eukaryota"/>
</dbReference>
<dbReference type="EMBL" id="GL833120">
    <property type="protein sequence ID" value="EGB12519.1"/>
    <property type="molecule type" value="Genomic_DNA"/>
</dbReference>
<keyword evidence="2 4" id="KW-0833">Ubl conjugation pathway</keyword>
<dbReference type="Gene3D" id="3.10.20.90">
    <property type="entry name" value="Phosphatidylinositol 3-kinase Catalytic Subunit, Chain A, domain 1"/>
    <property type="match status" value="1"/>
</dbReference>
<dbReference type="GO" id="GO:0034045">
    <property type="term" value="C:phagophore assembly site membrane"/>
    <property type="evidence" value="ECO:0007669"/>
    <property type="project" value="TreeGrafter"/>
</dbReference>
<dbReference type="Proteomes" id="UP000002729">
    <property type="component" value="Unassembled WGS sequence"/>
</dbReference>
<keyword evidence="6" id="KW-1185">Reference proteome</keyword>
<protein>
    <recommendedName>
        <fullName evidence="4">Ubiquitin-like protein ATG12</fullName>
    </recommendedName>
</protein>
<comment type="subunit">
    <text evidence="4">Forms a conjugate with ATG5.</text>
</comment>
<dbReference type="Pfam" id="PF04110">
    <property type="entry name" value="APG12"/>
    <property type="match status" value="1"/>
</dbReference>
<dbReference type="InterPro" id="IPR007242">
    <property type="entry name" value="Atg12"/>
</dbReference>
<dbReference type="InParanoid" id="F0XX63"/>
<evidence type="ECO:0000256" key="3">
    <source>
        <dbReference type="ARBA" id="ARBA00023006"/>
    </source>
</evidence>
<feature type="non-terminal residue" evidence="5">
    <location>
        <position position="1"/>
    </location>
</feature>
<dbReference type="InterPro" id="IPR029071">
    <property type="entry name" value="Ubiquitin-like_domsf"/>
</dbReference>
<dbReference type="KEGG" id="aaf:AURANDRAFT_9220"/>
<dbReference type="GO" id="GO:0034274">
    <property type="term" value="C:Atg12-Atg5-Atg16 complex"/>
    <property type="evidence" value="ECO:0007669"/>
    <property type="project" value="TreeGrafter"/>
</dbReference>
<dbReference type="GO" id="GO:0000045">
    <property type="term" value="P:autophagosome assembly"/>
    <property type="evidence" value="ECO:0007669"/>
    <property type="project" value="InterPro"/>
</dbReference>
<dbReference type="PANTHER" id="PTHR13385">
    <property type="entry name" value="AUTOPHAGY PROTEIN 12"/>
    <property type="match status" value="1"/>
</dbReference>
<dbReference type="GO" id="GO:0019776">
    <property type="term" value="F:Atg8-family ligase activity"/>
    <property type="evidence" value="ECO:0007669"/>
    <property type="project" value="TreeGrafter"/>
</dbReference>
<gene>
    <name evidence="5" type="ORF">AURANDRAFT_9220</name>
</gene>
<dbReference type="GO" id="GO:0000422">
    <property type="term" value="P:autophagy of mitochondrion"/>
    <property type="evidence" value="ECO:0007669"/>
    <property type="project" value="TreeGrafter"/>
</dbReference>
<dbReference type="GO" id="GO:0034727">
    <property type="term" value="P:piecemeal microautophagy of the nucleus"/>
    <property type="evidence" value="ECO:0007669"/>
    <property type="project" value="TreeGrafter"/>
</dbReference>
<evidence type="ECO:0000256" key="4">
    <source>
        <dbReference type="RuleBase" id="RU361201"/>
    </source>
</evidence>
<evidence type="ECO:0000256" key="2">
    <source>
        <dbReference type="ARBA" id="ARBA00022786"/>
    </source>
</evidence>
<evidence type="ECO:0000313" key="5">
    <source>
        <dbReference type="EMBL" id="EGB12519.1"/>
    </source>
</evidence>
<sequence length="88" mass="9794">PPKPSKIKLHFKAVGNAPIMRKMKFHISGDEPFRSVHRFLRDRRGAGLFLYCDSAFTPSPVEPLDHLFRCFGAGGELVVNYATTGAYG</sequence>
<dbReference type="CDD" id="cd01612">
    <property type="entry name" value="Ubl_ATG12"/>
    <property type="match status" value="1"/>
</dbReference>
<comment type="similarity">
    <text evidence="4">Belongs to the ATG12 family.</text>
</comment>
<proteinExistence type="inferred from homology"/>
<feature type="non-terminal residue" evidence="5">
    <location>
        <position position="88"/>
    </location>
</feature>
<name>F0XX63_AURAN</name>
<dbReference type="GO" id="GO:0097352">
    <property type="term" value="P:autophagosome maturation"/>
    <property type="evidence" value="ECO:0007669"/>
    <property type="project" value="TreeGrafter"/>
</dbReference>
<dbReference type="PANTHER" id="PTHR13385:SF0">
    <property type="entry name" value="UBIQUITIN-LIKE PROTEIN ATG12"/>
    <property type="match status" value="1"/>
</dbReference>
<keyword evidence="1 4" id="KW-1017">Isopeptide bond</keyword>
<dbReference type="RefSeq" id="XP_009032147.1">
    <property type="nucleotide sequence ID" value="XM_009033899.1"/>
</dbReference>
<dbReference type="AlphaFoldDB" id="F0XX63"/>
<dbReference type="GeneID" id="20229361"/>
<keyword evidence="3 4" id="KW-0072">Autophagy</keyword>
<dbReference type="OMA" id="YAKTHAW"/>
<dbReference type="OrthoDB" id="10003551at2759"/>